<dbReference type="Gene3D" id="1.10.510.10">
    <property type="entry name" value="Transferase(Phosphotransferase) domain 1"/>
    <property type="match status" value="1"/>
</dbReference>
<dbReference type="InterPro" id="IPR050235">
    <property type="entry name" value="CK1_Ser-Thr_kinase"/>
</dbReference>
<feature type="region of interest" description="Disordered" evidence="2">
    <location>
        <begin position="341"/>
        <end position="471"/>
    </location>
</feature>
<feature type="domain" description="Protein kinase" evidence="3">
    <location>
        <begin position="20"/>
        <end position="332"/>
    </location>
</feature>
<proteinExistence type="predicted"/>
<dbReference type="AlphaFoldDB" id="B7G5N6"/>
<evidence type="ECO:0000256" key="1">
    <source>
        <dbReference type="ARBA" id="ARBA00023860"/>
    </source>
</evidence>
<evidence type="ECO:0000259" key="3">
    <source>
        <dbReference type="PROSITE" id="PS50011"/>
    </source>
</evidence>
<accession>B7G5N6</accession>
<organism evidence="4 5">
    <name type="scientific">Phaeodactylum tricornutum (strain CCAP 1055/1)</name>
    <dbReference type="NCBI Taxonomy" id="556484"/>
    <lineage>
        <taxon>Eukaryota</taxon>
        <taxon>Sar</taxon>
        <taxon>Stramenopiles</taxon>
        <taxon>Ochrophyta</taxon>
        <taxon>Bacillariophyta</taxon>
        <taxon>Bacillariophyceae</taxon>
        <taxon>Bacillariophycidae</taxon>
        <taxon>Naviculales</taxon>
        <taxon>Phaeodactylaceae</taxon>
        <taxon>Phaeodactylum</taxon>
    </lineage>
</organism>
<gene>
    <name evidence="4" type="ORF">PHATRDRAFT_48012</name>
</gene>
<dbReference type="Proteomes" id="UP000000759">
    <property type="component" value="Chromosome 15"/>
</dbReference>
<feature type="compositionally biased region" description="Basic and acidic residues" evidence="2">
    <location>
        <begin position="361"/>
        <end position="370"/>
    </location>
</feature>
<evidence type="ECO:0000313" key="4">
    <source>
        <dbReference type="EMBL" id="EEC46182.1"/>
    </source>
</evidence>
<dbReference type="EMBL" id="CM000617">
    <property type="protein sequence ID" value="EEC46182.1"/>
    <property type="molecule type" value="Genomic_DNA"/>
</dbReference>
<keyword evidence="5" id="KW-1185">Reference proteome</keyword>
<dbReference type="SUPFAM" id="SSF56112">
    <property type="entry name" value="Protein kinase-like (PK-like)"/>
    <property type="match status" value="1"/>
</dbReference>
<feature type="compositionally biased region" description="Polar residues" evidence="2">
    <location>
        <begin position="382"/>
        <end position="392"/>
    </location>
</feature>
<evidence type="ECO:0000313" key="5">
    <source>
        <dbReference type="Proteomes" id="UP000000759"/>
    </source>
</evidence>
<reference evidence="4 5" key="1">
    <citation type="journal article" date="2008" name="Nature">
        <title>The Phaeodactylum genome reveals the evolutionary history of diatom genomes.</title>
        <authorList>
            <person name="Bowler C."/>
            <person name="Allen A.E."/>
            <person name="Badger J.H."/>
            <person name="Grimwood J."/>
            <person name="Jabbari K."/>
            <person name="Kuo A."/>
            <person name="Maheswari U."/>
            <person name="Martens C."/>
            <person name="Maumus F."/>
            <person name="Otillar R.P."/>
            <person name="Rayko E."/>
            <person name="Salamov A."/>
            <person name="Vandepoele K."/>
            <person name="Beszteri B."/>
            <person name="Gruber A."/>
            <person name="Heijde M."/>
            <person name="Katinka M."/>
            <person name="Mock T."/>
            <person name="Valentin K."/>
            <person name="Verret F."/>
            <person name="Berges J.A."/>
            <person name="Brownlee C."/>
            <person name="Cadoret J.P."/>
            <person name="Chiovitti A."/>
            <person name="Choi C.J."/>
            <person name="Coesel S."/>
            <person name="De Martino A."/>
            <person name="Detter J.C."/>
            <person name="Durkin C."/>
            <person name="Falciatore A."/>
            <person name="Fournet J."/>
            <person name="Haruta M."/>
            <person name="Huysman M.J."/>
            <person name="Jenkins B.D."/>
            <person name="Jiroutova K."/>
            <person name="Jorgensen R.E."/>
            <person name="Joubert Y."/>
            <person name="Kaplan A."/>
            <person name="Kroger N."/>
            <person name="Kroth P.G."/>
            <person name="La Roche J."/>
            <person name="Lindquist E."/>
            <person name="Lommer M."/>
            <person name="Martin-Jezequel V."/>
            <person name="Lopez P.J."/>
            <person name="Lucas S."/>
            <person name="Mangogna M."/>
            <person name="McGinnis K."/>
            <person name="Medlin L.K."/>
            <person name="Montsant A."/>
            <person name="Oudot-Le Secq M.P."/>
            <person name="Napoli C."/>
            <person name="Obornik M."/>
            <person name="Parker M.S."/>
            <person name="Petit J.L."/>
            <person name="Porcel B.M."/>
            <person name="Poulsen N."/>
            <person name="Robison M."/>
            <person name="Rychlewski L."/>
            <person name="Rynearson T.A."/>
            <person name="Schmutz J."/>
            <person name="Shapiro H."/>
            <person name="Siaut M."/>
            <person name="Stanley M."/>
            <person name="Sussman M.R."/>
            <person name="Taylor A.R."/>
            <person name="Vardi A."/>
            <person name="von Dassow P."/>
            <person name="Vyverman W."/>
            <person name="Willis A."/>
            <person name="Wyrwicz L.S."/>
            <person name="Rokhsar D.S."/>
            <person name="Weissenbach J."/>
            <person name="Armbrust E.V."/>
            <person name="Green B.R."/>
            <person name="Van de Peer Y."/>
            <person name="Grigoriev I.V."/>
        </authorList>
    </citation>
    <scope>NUCLEOTIDE SEQUENCE [LARGE SCALE GENOMIC DNA]</scope>
    <source>
        <strain evidence="4 5">CCAP 1055/1</strain>
    </source>
</reference>
<dbReference type="InterPro" id="IPR011009">
    <property type="entry name" value="Kinase-like_dom_sf"/>
</dbReference>
<evidence type="ECO:0000256" key="2">
    <source>
        <dbReference type="SAM" id="MobiDB-lite"/>
    </source>
</evidence>
<dbReference type="PROSITE" id="PS50011">
    <property type="entry name" value="PROTEIN_KINASE_DOM"/>
    <property type="match status" value="1"/>
</dbReference>
<dbReference type="GO" id="GO:0005524">
    <property type="term" value="F:ATP binding"/>
    <property type="evidence" value="ECO:0007669"/>
    <property type="project" value="InterPro"/>
</dbReference>
<dbReference type="GO" id="GO:0004672">
    <property type="term" value="F:protein kinase activity"/>
    <property type="evidence" value="ECO:0007669"/>
    <property type="project" value="InterPro"/>
</dbReference>
<dbReference type="Gene3D" id="2.60.200.20">
    <property type="match status" value="1"/>
</dbReference>
<dbReference type="SMART" id="SM00220">
    <property type="entry name" value="S_TKc"/>
    <property type="match status" value="1"/>
</dbReference>
<dbReference type="PANTHER" id="PTHR11909">
    <property type="entry name" value="CASEIN KINASE-RELATED"/>
    <property type="match status" value="1"/>
</dbReference>
<dbReference type="InterPro" id="IPR000719">
    <property type="entry name" value="Prot_kinase_dom"/>
</dbReference>
<dbReference type="PaxDb" id="2850-Phatr48012"/>
<name>B7G5N6_PHATC</name>
<dbReference type="STRING" id="556484.B7G5N6"/>
<reference evidence="5" key="2">
    <citation type="submission" date="2008-08" db="EMBL/GenBank/DDBJ databases">
        <authorList>
            <consortium name="Diatom Consortium"/>
            <person name="Grigoriev I."/>
            <person name="Grimwood J."/>
            <person name="Kuo A."/>
            <person name="Otillar R.P."/>
            <person name="Salamov A."/>
            <person name="Detter J.C."/>
            <person name="Lindquist E."/>
            <person name="Shapiro H."/>
            <person name="Lucas S."/>
            <person name="Glavina del Rio T."/>
            <person name="Pitluck S."/>
            <person name="Rokhsar D."/>
            <person name="Bowler C."/>
        </authorList>
    </citation>
    <scope>GENOME REANNOTATION</scope>
    <source>
        <strain evidence="5">CCAP 1055/1</strain>
    </source>
</reference>
<dbReference type="OrthoDB" id="5800476at2759"/>
<dbReference type="eggNOG" id="KOG1164">
    <property type="taxonomic scope" value="Eukaryota"/>
</dbReference>
<dbReference type="InParanoid" id="B7G5N6"/>
<dbReference type="KEGG" id="pti:PHATRDRAFT_48012"/>
<protein>
    <recommendedName>
        <fullName evidence="1">Casein kinase I</fullName>
    </recommendedName>
</protein>
<dbReference type="RefSeq" id="XP_002182281.1">
    <property type="nucleotide sequence ID" value="XM_002182245.1"/>
</dbReference>
<sequence length="617" mass="67680">MAPSVTRSAEGVVLDDKKNWVVGKKIGSGVQGTVHEVLANGAVSEFAVKLAPVPTVKTKGRQLSPAQQNANAIYRESVVYQNALGSLKGTFIPKVASPQAFKEVSGFNCLFLERMDLPLENIVPLLVKRPKIDLGPVALQLLNILQAVHAQCHFLTDVKLENFMLARASKVSSTLEARIRVIDLAMAEPSKMVGGKLQNVTKPEMAGTPLYASLHVHALQTHSFRDDVESVLYVLAELVIRTQATQEGTLRRYEATRGTDVPTFLPWSHGASTEQIGELKKRLVTDPKSEFYQRMPPSIAKSIRDALHIVWECEFNEHPDWSALEHVLHKLVFPKTVPKSQAAGTAKAPPVSKSKNSLKVSHRDQLEDARRRAREYMGAPEIQSQASKVVSRTSERAQRAAKRSSLESRASPKHRPPSSRYFLDSNSDEGSPGRLSPAEPAVDVDGDVSMDDAKDYESDDETFYTTHDPLNSSLGSPAMMSVASVQEETMELASDENQKPGLLTVWLKVTAGPSRGRKICLTEGSSEVITIGSKPNTKGESFRLGPDVEANHARFTLQVQRSKRAGVSFKVQVDDLKTSSGVTILEHRISKGKSGWVFANQSVRLGKETVLRVCRAV</sequence>
<dbReference type="HOGENOM" id="CLU_337862_0_0_1"/>
<dbReference type="GeneID" id="7203007"/>